<evidence type="ECO:0000313" key="6">
    <source>
        <dbReference type="Proteomes" id="UP001404104"/>
    </source>
</evidence>
<dbReference type="InterPro" id="IPR050097">
    <property type="entry name" value="Ferredoxin-NADP_redctase_2"/>
</dbReference>
<name>A0ABU9XRA0_9SPHN</name>
<keyword evidence="6" id="KW-1185">Reference proteome</keyword>
<dbReference type="Pfam" id="PF07992">
    <property type="entry name" value="Pyr_redox_2"/>
    <property type="match status" value="1"/>
</dbReference>
<dbReference type="InterPro" id="IPR018490">
    <property type="entry name" value="cNMP-bd_dom_sf"/>
</dbReference>
<evidence type="ECO:0000256" key="1">
    <source>
        <dbReference type="ARBA" id="ARBA00018719"/>
    </source>
</evidence>
<keyword evidence="3" id="KW-0560">Oxidoreductase</keyword>
<dbReference type="Gene3D" id="2.60.120.10">
    <property type="entry name" value="Jelly Rolls"/>
    <property type="match status" value="1"/>
</dbReference>
<proteinExistence type="predicted"/>
<organism evidence="5 6">
    <name type="scientific">Sphingomonas qilianensis</name>
    <dbReference type="NCBI Taxonomy" id="1736690"/>
    <lineage>
        <taxon>Bacteria</taxon>
        <taxon>Pseudomonadati</taxon>
        <taxon>Pseudomonadota</taxon>
        <taxon>Alphaproteobacteria</taxon>
        <taxon>Sphingomonadales</taxon>
        <taxon>Sphingomonadaceae</taxon>
        <taxon>Sphingomonas</taxon>
    </lineage>
</organism>
<dbReference type="EMBL" id="JBDIMF010000002">
    <property type="protein sequence ID" value="MEN2786359.1"/>
    <property type="molecule type" value="Genomic_DNA"/>
</dbReference>
<dbReference type="InterPro" id="IPR000595">
    <property type="entry name" value="cNMP-bd_dom"/>
</dbReference>
<comment type="caution">
    <text evidence="5">The sequence shown here is derived from an EMBL/GenBank/DDBJ whole genome shotgun (WGS) entry which is preliminary data.</text>
</comment>
<dbReference type="SUPFAM" id="SSF51905">
    <property type="entry name" value="FAD/NAD(P)-binding domain"/>
    <property type="match status" value="1"/>
</dbReference>
<dbReference type="PRINTS" id="PR00469">
    <property type="entry name" value="PNDRDTASEII"/>
</dbReference>
<dbReference type="InterPro" id="IPR023753">
    <property type="entry name" value="FAD/NAD-binding_dom"/>
</dbReference>
<dbReference type="CDD" id="cd00038">
    <property type="entry name" value="CAP_ED"/>
    <property type="match status" value="1"/>
</dbReference>
<reference evidence="5 6" key="1">
    <citation type="submission" date="2024-05" db="EMBL/GenBank/DDBJ databases">
        <authorList>
            <person name="Liu Q."/>
            <person name="Xin Y.-H."/>
        </authorList>
    </citation>
    <scope>NUCLEOTIDE SEQUENCE [LARGE SCALE GENOMIC DNA]</scope>
    <source>
        <strain evidence="5 6">CGMCC 1.15349</strain>
    </source>
</reference>
<accession>A0ABU9XRA0</accession>
<evidence type="ECO:0000256" key="2">
    <source>
        <dbReference type="ARBA" id="ARBA00022630"/>
    </source>
</evidence>
<dbReference type="InterPro" id="IPR014710">
    <property type="entry name" value="RmlC-like_jellyroll"/>
</dbReference>
<dbReference type="Proteomes" id="UP001404104">
    <property type="component" value="Unassembled WGS sequence"/>
</dbReference>
<dbReference type="PROSITE" id="PS50042">
    <property type="entry name" value="CNMP_BINDING_3"/>
    <property type="match status" value="1"/>
</dbReference>
<dbReference type="Gene3D" id="3.50.50.60">
    <property type="entry name" value="FAD/NAD(P)-binding domain"/>
    <property type="match status" value="2"/>
</dbReference>
<dbReference type="Pfam" id="PF00027">
    <property type="entry name" value="cNMP_binding"/>
    <property type="match status" value="1"/>
</dbReference>
<sequence>MSDLGTRQHQMFPLLDAGQIATARRFASGPARQFAAGETIYAIGEQDAPAWLVLQGAIDVFRRDGLSHEAPITTHGVGQLTGEVNQLAGRPSIAAGRAGAEGCTALPFDAAHLRALMVGSADVGEIVMRALILRRVGLIEQGGAGTLLIGVPNSPAIVRLQGFLTRSGYPNLVLDAATDEEGRALIERIGVLPDELPLVVCPDGHLLKNPSDVEVAACLGMTPEINPDALYDVAIVGAGPAGLAASVYAASEGLSVIVLDERAMGGQAGASARIENYLGFPTGISGQALAGRAFNQALKFGAEIAVPLQVDCLDCQASPLTLELAGDRQLRARTIVVASGARYRRPDIANLAMFEGAGISYWASPIEARLCAGEEIALVGGGNSAGQAVVFLAPQVKHLHLIVRRDLAETMSRYLIDRIAALPNVEIHVGAEIAALEGDATTGLTAATFRYNADGALVRRELRHVFLFIGADPNAAWLHGCAETDAKGFIVTGTGALSLETSVPGVFAIGDVRAGSTKRVAAAVGEGAAVVAQIHAKIAELAKEDA</sequence>
<dbReference type="InterPro" id="IPR036188">
    <property type="entry name" value="FAD/NAD-bd_sf"/>
</dbReference>
<dbReference type="PANTHER" id="PTHR48105">
    <property type="entry name" value="THIOREDOXIN REDUCTASE 1-RELATED-RELATED"/>
    <property type="match status" value="1"/>
</dbReference>
<protein>
    <recommendedName>
        <fullName evidence="1">Thioredoxin reductase</fullName>
    </recommendedName>
</protein>
<dbReference type="SUPFAM" id="SSF51206">
    <property type="entry name" value="cAMP-binding domain-like"/>
    <property type="match status" value="1"/>
</dbReference>
<evidence type="ECO:0000313" key="5">
    <source>
        <dbReference type="EMBL" id="MEN2786359.1"/>
    </source>
</evidence>
<gene>
    <name evidence="5" type="ORF">ABC969_07995</name>
</gene>
<feature type="domain" description="Cyclic nucleotide-binding" evidence="4">
    <location>
        <begin position="32"/>
        <end position="134"/>
    </location>
</feature>
<keyword evidence="2" id="KW-0285">Flavoprotein</keyword>
<dbReference type="RefSeq" id="WP_345864148.1">
    <property type="nucleotide sequence ID" value="NZ_JBDIMF010000002.1"/>
</dbReference>
<evidence type="ECO:0000259" key="4">
    <source>
        <dbReference type="PROSITE" id="PS50042"/>
    </source>
</evidence>
<dbReference type="PRINTS" id="PR00368">
    <property type="entry name" value="FADPNR"/>
</dbReference>
<evidence type="ECO:0000256" key="3">
    <source>
        <dbReference type="ARBA" id="ARBA00023002"/>
    </source>
</evidence>